<organism evidence="2 3">
    <name type="scientific">Lentzea tibetensis</name>
    <dbReference type="NCBI Taxonomy" id="2591470"/>
    <lineage>
        <taxon>Bacteria</taxon>
        <taxon>Bacillati</taxon>
        <taxon>Actinomycetota</taxon>
        <taxon>Actinomycetes</taxon>
        <taxon>Pseudonocardiales</taxon>
        <taxon>Pseudonocardiaceae</taxon>
        <taxon>Lentzea</taxon>
    </lineage>
</organism>
<dbReference type="AlphaFoldDB" id="A0A563F285"/>
<dbReference type="Pfam" id="PF03995">
    <property type="entry name" value="Inhibitor_I36"/>
    <property type="match status" value="1"/>
</dbReference>
<dbReference type="Gene3D" id="2.60.20.10">
    <property type="entry name" value="Crystallins"/>
    <property type="match status" value="1"/>
</dbReference>
<evidence type="ECO:0000313" key="2">
    <source>
        <dbReference type="EMBL" id="TWP54087.1"/>
    </source>
</evidence>
<sequence>MRRVLLVLAGIAVLLFGSAAVASAEPIERSTAEVAPMAAPPGCNATNVCFWVNNNFNDGPGRLAGTNPDFRRFAHRTCGGGTWNDCVSSVYNNGTRCWAYLWDGFSYTLGARGNIGLNRGVGITNLGAWGFDNAASSNSWANCT</sequence>
<keyword evidence="3" id="KW-1185">Reference proteome</keyword>
<dbReference type="EMBL" id="VOBR01000001">
    <property type="protein sequence ID" value="TWP54087.1"/>
    <property type="molecule type" value="Genomic_DNA"/>
</dbReference>
<evidence type="ECO:0000256" key="1">
    <source>
        <dbReference type="SAM" id="SignalP"/>
    </source>
</evidence>
<dbReference type="Proteomes" id="UP000316639">
    <property type="component" value="Unassembled WGS sequence"/>
</dbReference>
<evidence type="ECO:0000313" key="3">
    <source>
        <dbReference type="Proteomes" id="UP000316639"/>
    </source>
</evidence>
<accession>A0A563F285</accession>
<comment type="caution">
    <text evidence="2">The sequence shown here is derived from an EMBL/GenBank/DDBJ whole genome shotgun (WGS) entry which is preliminary data.</text>
</comment>
<feature type="signal peptide" evidence="1">
    <location>
        <begin position="1"/>
        <end position="24"/>
    </location>
</feature>
<protein>
    <recommendedName>
        <fullName evidence="4">Peptidase inhibitor family I36</fullName>
    </recommendedName>
</protein>
<feature type="chain" id="PRO_5021720560" description="Peptidase inhibitor family I36" evidence="1">
    <location>
        <begin position="25"/>
        <end position="144"/>
    </location>
</feature>
<gene>
    <name evidence="2" type="ORF">FKR81_00505</name>
</gene>
<dbReference type="OrthoDB" id="4828574at2"/>
<keyword evidence="1" id="KW-0732">Signal</keyword>
<proteinExistence type="predicted"/>
<dbReference type="RefSeq" id="WP_146348870.1">
    <property type="nucleotide sequence ID" value="NZ_VOBR01000001.1"/>
</dbReference>
<reference evidence="2 3" key="1">
    <citation type="submission" date="2019-07" db="EMBL/GenBank/DDBJ databases">
        <title>Lentzea xizangensis sp. nov., isolated from Qinghai-Tibetan Plateau Soils.</title>
        <authorList>
            <person name="Huang J."/>
        </authorList>
    </citation>
    <scope>NUCLEOTIDE SEQUENCE [LARGE SCALE GENOMIC DNA]</scope>
    <source>
        <strain evidence="2 3">FXJ1.1311</strain>
    </source>
</reference>
<name>A0A563F285_9PSEU</name>
<evidence type="ECO:0008006" key="4">
    <source>
        <dbReference type="Google" id="ProtNLM"/>
    </source>
</evidence>